<evidence type="ECO:0008006" key="3">
    <source>
        <dbReference type="Google" id="ProtNLM"/>
    </source>
</evidence>
<proteinExistence type="predicted"/>
<accession>A0ABT9JCR9</accession>
<protein>
    <recommendedName>
        <fullName evidence="3">Glycosyl transferase family 2</fullName>
    </recommendedName>
</protein>
<evidence type="ECO:0000313" key="2">
    <source>
        <dbReference type="Proteomes" id="UP001224997"/>
    </source>
</evidence>
<dbReference type="Proteomes" id="UP001224997">
    <property type="component" value="Unassembled WGS sequence"/>
</dbReference>
<dbReference type="EMBL" id="JAVAMQ010000007">
    <property type="protein sequence ID" value="MDP5307410.1"/>
    <property type="molecule type" value="Genomic_DNA"/>
</dbReference>
<name>A0ABT9JCR9_9RHOB</name>
<dbReference type="RefSeq" id="WP_305963253.1">
    <property type="nucleotide sequence ID" value="NZ_JAVAMQ010000007.1"/>
</dbReference>
<gene>
    <name evidence="1" type="ORF">Q5Y72_09930</name>
</gene>
<evidence type="ECO:0000313" key="1">
    <source>
        <dbReference type="EMBL" id="MDP5307410.1"/>
    </source>
</evidence>
<reference evidence="1 2" key="1">
    <citation type="submission" date="2023-08" db="EMBL/GenBank/DDBJ databases">
        <authorList>
            <person name="Park J.-S."/>
        </authorList>
    </citation>
    <scope>NUCLEOTIDE SEQUENCE [LARGE SCALE GENOMIC DNA]</scope>
    <source>
        <strain evidence="1 2">2205BS29-5</strain>
    </source>
</reference>
<comment type="caution">
    <text evidence="1">The sequence shown here is derived from an EMBL/GenBank/DDBJ whole genome shotgun (WGS) entry which is preliminary data.</text>
</comment>
<organism evidence="1 2">
    <name type="scientific">Paracoccus spongiarum</name>
    <dbReference type="NCBI Taxonomy" id="3064387"/>
    <lineage>
        <taxon>Bacteria</taxon>
        <taxon>Pseudomonadati</taxon>
        <taxon>Pseudomonadota</taxon>
        <taxon>Alphaproteobacteria</taxon>
        <taxon>Rhodobacterales</taxon>
        <taxon>Paracoccaceae</taxon>
        <taxon>Paracoccus</taxon>
    </lineage>
</organism>
<sequence length="322" mass="36370">MSRPRRVACLTMLRDEEFFFPIWYRYYASLFGRENLFVIDHLSKTRPAAPDGSGALNMLTLPFERALDPQGRPQKLDGPRFRLISGMVEGLLAYYDTVIFNDTDELFIVDPQKHRDLRSFLEGGAGKAPALAGMGLDIIHDPRSEPALDPARPVLAQRRNYVCAPVWAKPHIINTACKIAPHGLSIPFRFDPDLYLIHLKHSDITHTLQRQAVRHEMYRQDAVADFCTWQATAAEKDTELAALLERPLDEGDLPHRRPVARLLANGPNHLLGSETGPARKRPSKVMPWAYKVHEFLPAPLMQSLRQSRHLFPARFAGATGEG</sequence>
<keyword evidence="2" id="KW-1185">Reference proteome</keyword>